<name>A0A096A5V5_9BACT</name>
<comment type="caution">
    <text evidence="1">The sequence shown here is derived from an EMBL/GenBank/DDBJ whole genome shotgun (WGS) entry which is preliminary data.</text>
</comment>
<proteinExistence type="predicted"/>
<gene>
    <name evidence="1" type="ORF">HMPREF0647_11040</name>
</gene>
<protein>
    <submittedName>
        <fullName evidence="1">Uncharacterized protein</fullName>
    </submittedName>
</protein>
<sequence>MKLVVKTKPTSNVEEDRIISFFFEKGRKHILFSKLALLPFLYEFLNTILSKLSYQYIIAESYYRNLVKAGIKVFSFPRLCNKNEFVFSLCYGEKIIQKQIFLHIINTDKK</sequence>
<reference evidence="1 2" key="1">
    <citation type="submission" date="2014-07" db="EMBL/GenBank/DDBJ databases">
        <authorList>
            <person name="McCorrison J."/>
            <person name="Sanka R."/>
            <person name="Torralba M."/>
            <person name="Gillis M."/>
            <person name="Haft D.H."/>
            <person name="Methe B."/>
            <person name="Sutton G."/>
            <person name="Nelson K.E."/>
        </authorList>
    </citation>
    <scope>NUCLEOTIDE SEQUENCE [LARGE SCALE GENOMIC DNA]</scope>
    <source>
        <strain evidence="1 2">DNF00320</strain>
    </source>
</reference>
<dbReference type="AlphaFoldDB" id="A0A096A5V5"/>
<accession>A0A096A5V5</accession>
<evidence type="ECO:0000313" key="1">
    <source>
        <dbReference type="EMBL" id="KGF42335.1"/>
    </source>
</evidence>
<organism evidence="1 2">
    <name type="scientific">Prevotella bivia DNF00320</name>
    <dbReference type="NCBI Taxonomy" id="1401068"/>
    <lineage>
        <taxon>Bacteria</taxon>
        <taxon>Pseudomonadati</taxon>
        <taxon>Bacteroidota</taxon>
        <taxon>Bacteroidia</taxon>
        <taxon>Bacteroidales</taxon>
        <taxon>Prevotellaceae</taxon>
        <taxon>Prevotella</taxon>
    </lineage>
</organism>
<evidence type="ECO:0000313" key="2">
    <source>
        <dbReference type="Proteomes" id="UP000029525"/>
    </source>
</evidence>
<dbReference type="Proteomes" id="UP000029525">
    <property type="component" value="Unassembled WGS sequence"/>
</dbReference>
<dbReference type="EMBL" id="JRNQ01000115">
    <property type="protein sequence ID" value="KGF42335.1"/>
    <property type="molecule type" value="Genomic_DNA"/>
</dbReference>